<evidence type="ECO:0000313" key="2">
    <source>
        <dbReference type="Proteomes" id="UP000002640"/>
    </source>
</evidence>
<accession>G4Z023</accession>
<dbReference type="EMBL" id="JH159152">
    <property type="protein sequence ID" value="EGZ23963.1"/>
    <property type="molecule type" value="Genomic_DNA"/>
</dbReference>
<gene>
    <name evidence="1" type="ORF">PHYSODRAFT_486897</name>
</gene>
<sequence length="281" mass="30984">MYPSLCETSSLVDVLKLCIASLVIHSVYLRELPPASHPLLSTTVFRDPTMMAALEGVLVRGESPWMQPTGIPPHVELYKQLQGVQRSIDNLPPVLLDGISSLIESKGVAAGNITKDLLETTIAALLERAGIGRDREASEPPRTASNGSDVAHYYDGKFHMLPKTFEFPKTGALGAWKLWWFGDNARCYPPLKRMGAHDLPLESMRKVLSDWSSLVRRIVDTAAKAGCEVTSKMTEEQADKIFRVGMDNLPLLPSSRKGRVSELSIGTTLRLAREAHKRSHS</sequence>
<evidence type="ECO:0000313" key="1">
    <source>
        <dbReference type="EMBL" id="EGZ23963.1"/>
    </source>
</evidence>
<dbReference type="InParanoid" id="G4Z023"/>
<proteinExistence type="predicted"/>
<dbReference type="OMA" id="PEFAILP"/>
<dbReference type="GeneID" id="20656089"/>
<dbReference type="KEGG" id="psoj:PHYSODRAFT_486897"/>
<dbReference type="Proteomes" id="UP000002640">
    <property type="component" value="Unassembled WGS sequence"/>
</dbReference>
<organism evidence="1 2">
    <name type="scientific">Phytophthora sojae (strain P6497)</name>
    <name type="common">Soybean stem and root rot agent</name>
    <name type="synonym">Phytophthora megasperma f. sp. glycines</name>
    <dbReference type="NCBI Taxonomy" id="1094619"/>
    <lineage>
        <taxon>Eukaryota</taxon>
        <taxon>Sar</taxon>
        <taxon>Stramenopiles</taxon>
        <taxon>Oomycota</taxon>
        <taxon>Peronosporomycetes</taxon>
        <taxon>Peronosporales</taxon>
        <taxon>Peronosporaceae</taxon>
        <taxon>Phytophthora</taxon>
    </lineage>
</organism>
<dbReference type="AlphaFoldDB" id="G4Z023"/>
<name>G4Z023_PHYSP</name>
<protein>
    <submittedName>
        <fullName evidence="1">Uncharacterized protein</fullName>
    </submittedName>
</protein>
<dbReference type="RefSeq" id="XP_009519251.1">
    <property type="nucleotide sequence ID" value="XM_009520956.1"/>
</dbReference>
<reference evidence="1 2" key="1">
    <citation type="journal article" date="2006" name="Science">
        <title>Phytophthora genome sequences uncover evolutionary origins and mechanisms of pathogenesis.</title>
        <authorList>
            <person name="Tyler B.M."/>
            <person name="Tripathy S."/>
            <person name="Zhang X."/>
            <person name="Dehal P."/>
            <person name="Jiang R.H."/>
            <person name="Aerts A."/>
            <person name="Arredondo F.D."/>
            <person name="Baxter L."/>
            <person name="Bensasson D."/>
            <person name="Beynon J.L."/>
            <person name="Chapman J."/>
            <person name="Damasceno C.M."/>
            <person name="Dorrance A.E."/>
            <person name="Dou D."/>
            <person name="Dickerman A.W."/>
            <person name="Dubchak I.L."/>
            <person name="Garbelotto M."/>
            <person name="Gijzen M."/>
            <person name="Gordon S.G."/>
            <person name="Govers F."/>
            <person name="Grunwald N.J."/>
            <person name="Huang W."/>
            <person name="Ivors K.L."/>
            <person name="Jones R.W."/>
            <person name="Kamoun S."/>
            <person name="Krampis K."/>
            <person name="Lamour K.H."/>
            <person name="Lee M.K."/>
            <person name="McDonald W.H."/>
            <person name="Medina M."/>
            <person name="Meijer H.J."/>
            <person name="Nordberg E.K."/>
            <person name="Maclean D.J."/>
            <person name="Ospina-Giraldo M.D."/>
            <person name="Morris P.F."/>
            <person name="Phuntumart V."/>
            <person name="Putnam N.H."/>
            <person name="Rash S."/>
            <person name="Rose J.K."/>
            <person name="Sakihama Y."/>
            <person name="Salamov A.A."/>
            <person name="Savidor A."/>
            <person name="Scheuring C.F."/>
            <person name="Smith B.M."/>
            <person name="Sobral B.W."/>
            <person name="Terry A."/>
            <person name="Torto-Alalibo T.A."/>
            <person name="Win J."/>
            <person name="Xu Z."/>
            <person name="Zhang H."/>
            <person name="Grigoriev I.V."/>
            <person name="Rokhsar D.S."/>
            <person name="Boore J.L."/>
        </authorList>
    </citation>
    <scope>NUCLEOTIDE SEQUENCE [LARGE SCALE GENOMIC DNA]</scope>
    <source>
        <strain evidence="1 2">P6497</strain>
    </source>
</reference>
<keyword evidence="2" id="KW-1185">Reference proteome</keyword>